<feature type="region of interest" description="Disordered" evidence="1">
    <location>
        <begin position="453"/>
        <end position="512"/>
    </location>
</feature>
<evidence type="ECO:0000313" key="3">
    <source>
        <dbReference type="Proteomes" id="UP000066624"/>
    </source>
</evidence>
<proteinExistence type="predicted"/>
<evidence type="ECO:0000313" key="2">
    <source>
        <dbReference type="EMBL" id="AKS41794.1"/>
    </source>
</evidence>
<sequence>MADSLTQRDAELIARQFNAAFTTVNGYGLEHPMSGRSVDSLLQTLKQSWALASPLTLLLDRGSLFVESQPVGDRFNPRRLITLLNQLGLQSISFDDKLDAAALSALLGLLRDPDRFSDTPALQAALEQTGVTSIRLNYVTFRKVTADEQVVSSGEIQPVAASSNKDDSPLARMLEIARLIEADGDRSAPAESSGQAKERERIVHGLRTLIEQIEKGHLDFGVESPDALLSAVDGLRRRLRNEQAEARDLDVLMEAEPGMLDEVDQLTYSTLVRLMREEYRGDHFSPRRMAQIISRMIPDARELKRLMPQLKLGLMAEGMSLKEYGRLIHELSGEFRADHLLRAMEHGADQLGMDLDEIVGQIREDPEEAARLIVIASELRRAGVDDQSQLSQAFTDYIERVSEQLSLSPSSAATGSDNATGRQLDRVQRELIEALDRHGLGEELSKRLRAQLNSQTTDPASGGTSLPSTQHVDPPPDAGPDPLSEPSATAVADRQDEPRAETPPSRRRAELPQRILSPANTAFFLTREIKSTKRYRTPFSVILFSVEAIRFEDGRLRRVEAGDLETLLPALYRQLIEQLRDLDLIGALDPEQATPLMILPMTDQAGADIVRWRLADRFRDLLLDIDDQRSNLIPTITAMAYDMSENDETRDFLRKLHAQHKRHRAQFVI</sequence>
<name>A0A0K0XVR0_9GAMM</name>
<dbReference type="KEGG" id="wma:WM2015_1422"/>
<feature type="compositionally biased region" description="Polar residues" evidence="1">
    <location>
        <begin position="453"/>
        <end position="471"/>
    </location>
</feature>
<dbReference type="AlphaFoldDB" id="A0A0K0XVR0"/>
<dbReference type="EMBL" id="CP012154">
    <property type="protein sequence ID" value="AKS41794.1"/>
    <property type="molecule type" value="Genomic_DNA"/>
</dbReference>
<dbReference type="RefSeq" id="WP_049725408.1">
    <property type="nucleotide sequence ID" value="NZ_CP012154.1"/>
</dbReference>
<reference evidence="2 3" key="1">
    <citation type="submission" date="2015-07" db="EMBL/GenBank/DDBJ databases">
        <authorList>
            <person name="Noorani M."/>
        </authorList>
    </citation>
    <scope>NUCLEOTIDE SEQUENCE [LARGE SCALE GENOMIC DNA]</scope>
    <source>
        <strain evidence="2 3">KCTC 42284</strain>
    </source>
</reference>
<dbReference type="STRING" id="1579979.WM2015_1422"/>
<organism evidence="2 3">
    <name type="scientific">Wenzhouxiangella marina</name>
    <dbReference type="NCBI Taxonomy" id="1579979"/>
    <lineage>
        <taxon>Bacteria</taxon>
        <taxon>Pseudomonadati</taxon>
        <taxon>Pseudomonadota</taxon>
        <taxon>Gammaproteobacteria</taxon>
        <taxon>Chromatiales</taxon>
        <taxon>Wenzhouxiangellaceae</taxon>
        <taxon>Wenzhouxiangella</taxon>
    </lineage>
</organism>
<protein>
    <submittedName>
        <fullName evidence="2">Uncharacterized protein</fullName>
    </submittedName>
</protein>
<dbReference type="Proteomes" id="UP000066624">
    <property type="component" value="Chromosome"/>
</dbReference>
<dbReference type="OrthoDB" id="5409629at2"/>
<gene>
    <name evidence="2" type="ORF">WM2015_1422</name>
</gene>
<evidence type="ECO:0000256" key="1">
    <source>
        <dbReference type="SAM" id="MobiDB-lite"/>
    </source>
</evidence>
<accession>A0A0K0XVR0</accession>
<keyword evidence="3" id="KW-1185">Reference proteome</keyword>